<evidence type="ECO:0000313" key="1">
    <source>
        <dbReference type="EMBL" id="EFH47712.1"/>
    </source>
</evidence>
<proteinExistence type="predicted"/>
<gene>
    <name evidence="1" type="ORF">ARALYDRAFT_660954</name>
</gene>
<dbReference type="Gramene" id="Al_scaffold_0006_1019">
    <property type="protein sequence ID" value="Al_scaffold_0006_1019"/>
    <property type="gene ID" value="Al_scaffold_0006_1019"/>
</dbReference>
<evidence type="ECO:0000313" key="2">
    <source>
        <dbReference type="Proteomes" id="UP000008694"/>
    </source>
</evidence>
<dbReference type="PANTHER" id="PTHR47602">
    <property type="entry name" value="F-BOX PROTEIN SKIP22"/>
    <property type="match status" value="1"/>
</dbReference>
<dbReference type="PANTHER" id="PTHR47602:SF2">
    <property type="entry name" value="F-BOX PROTEIN SKIP22"/>
    <property type="match status" value="1"/>
</dbReference>
<dbReference type="HOGENOM" id="CLU_1059015_0_0_1"/>
<reference evidence="2" key="1">
    <citation type="journal article" date="2011" name="Nat. Genet.">
        <title>The Arabidopsis lyrata genome sequence and the basis of rapid genome size change.</title>
        <authorList>
            <person name="Hu T.T."/>
            <person name="Pattyn P."/>
            <person name="Bakker E.G."/>
            <person name="Cao J."/>
            <person name="Cheng J.-F."/>
            <person name="Clark R.M."/>
            <person name="Fahlgren N."/>
            <person name="Fawcett J.A."/>
            <person name="Grimwood J."/>
            <person name="Gundlach H."/>
            <person name="Haberer G."/>
            <person name="Hollister J.D."/>
            <person name="Ossowski S."/>
            <person name="Ottilar R.P."/>
            <person name="Salamov A.A."/>
            <person name="Schneeberger K."/>
            <person name="Spannagl M."/>
            <person name="Wang X."/>
            <person name="Yang L."/>
            <person name="Nasrallah M.E."/>
            <person name="Bergelson J."/>
            <person name="Carrington J.C."/>
            <person name="Gaut B.S."/>
            <person name="Schmutz J."/>
            <person name="Mayer K.F.X."/>
            <person name="Van de Peer Y."/>
            <person name="Grigoriev I.V."/>
            <person name="Nordborg M."/>
            <person name="Weigel D."/>
            <person name="Guo Y.-L."/>
        </authorList>
    </citation>
    <scope>NUCLEOTIDE SEQUENCE [LARGE SCALE GENOMIC DNA]</scope>
    <source>
        <strain evidence="2">cv. MN47</strain>
    </source>
</reference>
<dbReference type="eggNOG" id="KOG1356">
    <property type="taxonomic scope" value="Eukaryota"/>
</dbReference>
<dbReference type="Proteomes" id="UP000008694">
    <property type="component" value="Unassembled WGS sequence"/>
</dbReference>
<name>D7M3L9_ARALL</name>
<keyword evidence="2" id="KW-1185">Reference proteome</keyword>
<sequence length="263" mass="29636">MTNLLLRSDDVATSFSFSLVCETGDDFDGSIPRRLLRSYLSLNRKDELITPSPEDTLRSLGLISGDLIYQSLEANEFSSEIERLSNQAPQSESYHAIVHESMGIGVAEVDSNPNSGVEDSAEGYFALLQMILPSLLLVQLVNPFRRGYISLGLKSPRSDRSTIIEEELGGPVESFFSQFSQEIVAAASFEKEKKQRSSVKRRATTWKEEEVVDVDKKKCEQELQVVPFIKATSRSRSKNADNLSFDLICFQTFDTYFKREHQP</sequence>
<organism evidence="2">
    <name type="scientific">Arabidopsis lyrata subsp. lyrata</name>
    <name type="common">Lyre-leaved rock-cress</name>
    <dbReference type="NCBI Taxonomy" id="81972"/>
    <lineage>
        <taxon>Eukaryota</taxon>
        <taxon>Viridiplantae</taxon>
        <taxon>Streptophyta</taxon>
        <taxon>Embryophyta</taxon>
        <taxon>Tracheophyta</taxon>
        <taxon>Spermatophyta</taxon>
        <taxon>Magnoliopsida</taxon>
        <taxon>eudicotyledons</taxon>
        <taxon>Gunneridae</taxon>
        <taxon>Pentapetalae</taxon>
        <taxon>rosids</taxon>
        <taxon>malvids</taxon>
        <taxon>Brassicales</taxon>
        <taxon>Brassicaceae</taxon>
        <taxon>Camelineae</taxon>
        <taxon>Arabidopsis</taxon>
    </lineage>
</organism>
<dbReference type="EMBL" id="GL348718">
    <property type="protein sequence ID" value="EFH47712.1"/>
    <property type="molecule type" value="Genomic_DNA"/>
</dbReference>
<dbReference type="AlphaFoldDB" id="D7M3L9"/>
<protein>
    <submittedName>
        <fullName evidence="1">Predicted protein</fullName>
    </submittedName>
</protein>
<accession>D7M3L9</accession>